<dbReference type="PANTHER" id="PTHR35802">
    <property type="entry name" value="PROTEASE SYNTHASE AND SPORULATION PROTEIN PAI 2"/>
    <property type="match status" value="1"/>
</dbReference>
<evidence type="ECO:0000313" key="2">
    <source>
        <dbReference type="Proteomes" id="UP000676386"/>
    </source>
</evidence>
<accession>A0ABS5JA77</accession>
<dbReference type="Gene3D" id="2.30.110.10">
    <property type="entry name" value="Electron Transport, Fmn-binding Protein, Chain A"/>
    <property type="match status" value="1"/>
</dbReference>
<dbReference type="PIRSF" id="PIRSF010372">
    <property type="entry name" value="PaiB"/>
    <property type="match status" value="1"/>
</dbReference>
<evidence type="ECO:0000313" key="1">
    <source>
        <dbReference type="EMBL" id="MBS0032119.1"/>
    </source>
</evidence>
<gene>
    <name evidence="1" type="ORF">KE626_32600</name>
</gene>
<comment type="caution">
    <text evidence="1">The sequence shown here is derived from an EMBL/GenBank/DDBJ whole genome shotgun (WGS) entry which is preliminary data.</text>
</comment>
<dbReference type="InterPro" id="IPR007396">
    <property type="entry name" value="TR_PAI2-type"/>
</dbReference>
<dbReference type="EMBL" id="JAGTXB010000028">
    <property type="protein sequence ID" value="MBS0032119.1"/>
    <property type="molecule type" value="Genomic_DNA"/>
</dbReference>
<reference evidence="1 2" key="1">
    <citation type="submission" date="2021-04" db="EMBL/GenBank/DDBJ databases">
        <title>Chitinophaga sp. nov., isolated from the rhizosphere soil.</title>
        <authorList>
            <person name="He S."/>
        </authorList>
    </citation>
    <scope>NUCLEOTIDE SEQUENCE [LARGE SCALE GENOMIC DNA]</scope>
    <source>
        <strain evidence="1 2">2R12</strain>
    </source>
</reference>
<proteinExistence type="predicted"/>
<dbReference type="RefSeq" id="WP_211977276.1">
    <property type="nucleotide sequence ID" value="NZ_CBFHAM010000041.1"/>
</dbReference>
<name>A0ABS5JA77_9BACT</name>
<dbReference type="SUPFAM" id="SSF50475">
    <property type="entry name" value="FMN-binding split barrel"/>
    <property type="match status" value="1"/>
</dbReference>
<dbReference type="Proteomes" id="UP000676386">
    <property type="component" value="Unassembled WGS sequence"/>
</dbReference>
<dbReference type="InterPro" id="IPR012349">
    <property type="entry name" value="Split_barrel_FMN-bd"/>
</dbReference>
<organism evidence="1 2">
    <name type="scientific">Chitinophaga hostae</name>
    <dbReference type="NCBI Taxonomy" id="2831022"/>
    <lineage>
        <taxon>Bacteria</taxon>
        <taxon>Pseudomonadati</taxon>
        <taxon>Bacteroidota</taxon>
        <taxon>Chitinophagia</taxon>
        <taxon>Chitinophagales</taxon>
        <taxon>Chitinophagaceae</taxon>
        <taxon>Chitinophaga</taxon>
    </lineage>
</organism>
<keyword evidence="2" id="KW-1185">Reference proteome</keyword>
<sequence>MYNLPYHKDKDAASVLAFIKAHPFAVLCGADAKGFPVATQIPVLITEHNGQLLLRGHMMRQTDHHKAFTDNPKVLVLFNGPHSYVSASWYSNPRQGSTWNYMSVHAHGELNFLDENRLMAILEETTAHFEQNPVSPALYKELPSSYVQPMLKAIVAFEIAVTKLEHIFKLSQDKDTGSYENIISKLSEQDDAGKKIAKEMRHRKDIVFPPGEHS</sequence>
<protein>
    <submittedName>
        <fullName evidence="1">FMN-binding negative transcriptional regulator</fullName>
    </submittedName>
</protein>
<dbReference type="Pfam" id="PF04299">
    <property type="entry name" value="FMN_bind_2"/>
    <property type="match status" value="1"/>
</dbReference>
<dbReference type="PANTHER" id="PTHR35802:SF1">
    <property type="entry name" value="PROTEASE SYNTHASE AND SPORULATION PROTEIN PAI 2"/>
    <property type="match status" value="1"/>
</dbReference>